<dbReference type="GO" id="GO:0005525">
    <property type="term" value="F:GTP binding"/>
    <property type="evidence" value="ECO:0007669"/>
    <property type="project" value="UniProtKB-KW"/>
</dbReference>
<evidence type="ECO:0000256" key="1">
    <source>
        <dbReference type="ARBA" id="ARBA00022741"/>
    </source>
</evidence>
<evidence type="ECO:0000259" key="4">
    <source>
        <dbReference type="PROSITE" id="PS51721"/>
    </source>
</evidence>
<gene>
    <name evidence="5" type="ORF">MNBD_GAMMA16-1267</name>
</gene>
<dbReference type="CDD" id="cd01854">
    <property type="entry name" value="YjeQ_EngC"/>
    <property type="match status" value="1"/>
</dbReference>
<dbReference type="Gene3D" id="2.40.50.140">
    <property type="entry name" value="Nucleic acid-binding proteins"/>
    <property type="match status" value="1"/>
</dbReference>
<dbReference type="Gene3D" id="3.40.50.300">
    <property type="entry name" value="P-loop containing nucleotide triphosphate hydrolases"/>
    <property type="match status" value="1"/>
</dbReference>
<reference evidence="5" key="1">
    <citation type="submission" date="2018-06" db="EMBL/GenBank/DDBJ databases">
        <authorList>
            <person name="Zhirakovskaya E."/>
        </authorList>
    </citation>
    <scope>NUCLEOTIDE SEQUENCE</scope>
</reference>
<dbReference type="InterPro" id="IPR030378">
    <property type="entry name" value="G_CP_dom"/>
</dbReference>
<keyword evidence="2" id="KW-0342">GTP-binding</keyword>
<dbReference type="PROSITE" id="PS50936">
    <property type="entry name" value="ENGC_GTPASE"/>
    <property type="match status" value="1"/>
</dbReference>
<dbReference type="InterPro" id="IPR027417">
    <property type="entry name" value="P-loop_NTPase"/>
</dbReference>
<dbReference type="HAMAP" id="MF_01820">
    <property type="entry name" value="GTPase_RsgA"/>
    <property type="match status" value="1"/>
</dbReference>
<dbReference type="GO" id="GO:0003924">
    <property type="term" value="F:GTPase activity"/>
    <property type="evidence" value="ECO:0007669"/>
    <property type="project" value="InterPro"/>
</dbReference>
<evidence type="ECO:0000259" key="3">
    <source>
        <dbReference type="PROSITE" id="PS50936"/>
    </source>
</evidence>
<dbReference type="PANTHER" id="PTHR32120">
    <property type="entry name" value="SMALL RIBOSOMAL SUBUNIT BIOGENESIS GTPASE RSGA"/>
    <property type="match status" value="1"/>
</dbReference>
<accession>A0A3B0Z811</accession>
<dbReference type="InterPro" id="IPR012340">
    <property type="entry name" value="NA-bd_OB-fold"/>
</dbReference>
<dbReference type="PANTHER" id="PTHR32120:SF11">
    <property type="entry name" value="SMALL RIBOSOMAL SUBUNIT BIOGENESIS GTPASE RSGA 1, MITOCHONDRIAL-RELATED"/>
    <property type="match status" value="1"/>
</dbReference>
<protein>
    <submittedName>
        <fullName evidence="5">Ribosome small subunit biogenesis RbfA-release protein RsgA</fullName>
    </submittedName>
</protein>
<dbReference type="NCBIfam" id="TIGR00157">
    <property type="entry name" value="ribosome small subunit-dependent GTPase A"/>
    <property type="match status" value="1"/>
</dbReference>
<feature type="domain" description="CP-type G" evidence="4">
    <location>
        <begin position="95"/>
        <end position="271"/>
    </location>
</feature>
<name>A0A3B0Z811_9ZZZZ</name>
<sequence length="333" mass="37079">MNMLSSYKKKNKACTKKNKLTQTTTATPLKGRAIVVHGEHVSVEDSRQIIYRCSFKKRIGTVVCGDHVLWNEAPHKTGVVTKILPRHSLLARPDIRGKLKPIAANLDQLIIVVAPRISHAKNDLNTQLTSHCELPETELIDRYIAAAETASMTPVIVFNKIDLLDEQQHEEALIKYKIYEQIGYQTQMTSMQKNIGLQQLGDLLTHRTSAFVGQSGVGKSSLINCYLPHANVTTGTVSVLSGLGRHTTTTTILYHLPEGGQLVDSPGVREFGLGEIDKASFDSQFIEFRPYLGLCKFNNCRHLSEPKCAVIDAVQQGEIDSNRFNNYQKLLNL</sequence>
<keyword evidence="1" id="KW-0547">Nucleotide-binding</keyword>
<evidence type="ECO:0000313" key="5">
    <source>
        <dbReference type="EMBL" id="VAW87671.1"/>
    </source>
</evidence>
<organism evidence="5">
    <name type="scientific">hydrothermal vent metagenome</name>
    <dbReference type="NCBI Taxonomy" id="652676"/>
    <lineage>
        <taxon>unclassified sequences</taxon>
        <taxon>metagenomes</taxon>
        <taxon>ecological metagenomes</taxon>
    </lineage>
</organism>
<dbReference type="EMBL" id="UOFO01000129">
    <property type="protein sequence ID" value="VAW87671.1"/>
    <property type="molecule type" value="Genomic_DNA"/>
</dbReference>
<proteinExistence type="inferred from homology"/>
<dbReference type="Pfam" id="PF03193">
    <property type="entry name" value="RsgA_GTPase"/>
    <property type="match status" value="1"/>
</dbReference>
<dbReference type="InterPro" id="IPR010914">
    <property type="entry name" value="RsgA_GTPase_dom"/>
</dbReference>
<evidence type="ECO:0000256" key="2">
    <source>
        <dbReference type="ARBA" id="ARBA00023134"/>
    </source>
</evidence>
<dbReference type="SUPFAM" id="SSF52540">
    <property type="entry name" value="P-loop containing nucleoside triphosphate hydrolases"/>
    <property type="match status" value="1"/>
</dbReference>
<dbReference type="PROSITE" id="PS51721">
    <property type="entry name" value="G_CP"/>
    <property type="match status" value="1"/>
</dbReference>
<dbReference type="Gene3D" id="1.10.40.50">
    <property type="entry name" value="Probable gtpase engc, domain 3"/>
    <property type="match status" value="1"/>
</dbReference>
<dbReference type="InterPro" id="IPR004881">
    <property type="entry name" value="Ribosome_biogen_GTPase_RsgA"/>
</dbReference>
<dbReference type="AlphaFoldDB" id="A0A3B0Z811"/>
<feature type="domain" description="EngC GTPase" evidence="3">
    <location>
        <begin position="104"/>
        <end position="269"/>
    </location>
</feature>